<organism evidence="7 8">
    <name type="scientific">Clostridium isatidis</name>
    <dbReference type="NCBI Taxonomy" id="182773"/>
    <lineage>
        <taxon>Bacteria</taxon>
        <taxon>Bacillati</taxon>
        <taxon>Bacillota</taxon>
        <taxon>Clostridia</taxon>
        <taxon>Eubacteriales</taxon>
        <taxon>Clostridiaceae</taxon>
        <taxon>Clostridium</taxon>
    </lineage>
</organism>
<keyword evidence="8" id="KW-1185">Reference proteome</keyword>
<dbReference type="Pfam" id="PF03851">
    <property type="entry name" value="UvdE"/>
    <property type="match status" value="1"/>
</dbReference>
<dbReference type="SUPFAM" id="SSF51658">
    <property type="entry name" value="Xylose isomerase-like"/>
    <property type="match status" value="1"/>
</dbReference>
<keyword evidence="3" id="KW-0227">DNA damage</keyword>
<keyword evidence="6" id="KW-0234">DNA repair</keyword>
<dbReference type="GO" id="GO:0006289">
    <property type="term" value="P:nucleotide-excision repair"/>
    <property type="evidence" value="ECO:0007669"/>
    <property type="project" value="InterPro"/>
</dbReference>
<dbReference type="RefSeq" id="WP_119866592.1">
    <property type="nucleotide sequence ID" value="NZ_CP016786.1"/>
</dbReference>
<keyword evidence="2 7" id="KW-0255">Endonuclease</keyword>
<keyword evidence="5" id="KW-0378">Hydrolase</keyword>
<evidence type="ECO:0000313" key="8">
    <source>
        <dbReference type="Proteomes" id="UP000264883"/>
    </source>
</evidence>
<proteinExistence type="predicted"/>
<keyword evidence="4" id="KW-0228">DNA excision</keyword>
<dbReference type="GO" id="GO:0009411">
    <property type="term" value="P:response to UV"/>
    <property type="evidence" value="ECO:0007669"/>
    <property type="project" value="InterPro"/>
</dbReference>
<evidence type="ECO:0000256" key="2">
    <source>
        <dbReference type="ARBA" id="ARBA00022759"/>
    </source>
</evidence>
<dbReference type="PANTHER" id="PTHR31290">
    <property type="entry name" value="UV-DAMAGE ENDONUCLEASE"/>
    <property type="match status" value="1"/>
</dbReference>
<keyword evidence="1" id="KW-0540">Nuclease</keyword>
<dbReference type="KEGG" id="cia:BEN51_07340"/>
<dbReference type="EMBL" id="CP016786">
    <property type="protein sequence ID" value="ASW44481.1"/>
    <property type="molecule type" value="Genomic_DNA"/>
</dbReference>
<sequence>MRVRLGYVAISNVLGKKITSSSTVTFANYNKILSEEKKLEKLQVVGLSNLKALEEILRYNIKNNIHFYRITSALMPLVTHPDVGYWGHRELFKKDFEYIGKLIKDADMRVDTHPDEFNVINSNNPKVVENTLINLARQEEWFEDMAYKEGKMVLHVGGATGGKEAALERFASNFNKFPKKIKERLILENDDKTYTAKETLDLCKSLNIPMVLDIHHHNCNNNGENIEDMLEDILNTWRNETLPPKMHFSSPKNDNLEGRVDRKHADFINPYDFIFFIEILKKFHKDVDIMLECKEKDVALFKLANDIKEIKPQYHWEDETTFIVE</sequence>
<dbReference type="NCBIfam" id="TIGR00629">
    <property type="entry name" value="uvde"/>
    <property type="match status" value="1"/>
</dbReference>
<dbReference type="AlphaFoldDB" id="A0A343JG23"/>
<protein>
    <submittedName>
        <fullName evidence="7">UV damage endonuclease UvsE</fullName>
    </submittedName>
</protein>
<evidence type="ECO:0000256" key="5">
    <source>
        <dbReference type="ARBA" id="ARBA00022801"/>
    </source>
</evidence>
<dbReference type="Gene3D" id="3.20.20.150">
    <property type="entry name" value="Divalent-metal-dependent TIM barrel enzymes"/>
    <property type="match status" value="1"/>
</dbReference>
<dbReference type="PANTHER" id="PTHR31290:SF5">
    <property type="entry name" value="UV-DAMAGE ENDONUCLEASE"/>
    <property type="match status" value="1"/>
</dbReference>
<dbReference type="GO" id="GO:0016787">
    <property type="term" value="F:hydrolase activity"/>
    <property type="evidence" value="ECO:0007669"/>
    <property type="project" value="UniProtKB-KW"/>
</dbReference>
<evidence type="ECO:0000256" key="1">
    <source>
        <dbReference type="ARBA" id="ARBA00022722"/>
    </source>
</evidence>
<dbReference type="Proteomes" id="UP000264883">
    <property type="component" value="Chromosome"/>
</dbReference>
<evidence type="ECO:0000256" key="6">
    <source>
        <dbReference type="ARBA" id="ARBA00023204"/>
    </source>
</evidence>
<evidence type="ECO:0000256" key="4">
    <source>
        <dbReference type="ARBA" id="ARBA00022769"/>
    </source>
</evidence>
<name>A0A343JG23_9CLOT</name>
<dbReference type="InterPro" id="IPR004601">
    <property type="entry name" value="UvdE"/>
</dbReference>
<dbReference type="InterPro" id="IPR036237">
    <property type="entry name" value="Xyl_isomerase-like_sf"/>
</dbReference>
<evidence type="ECO:0000256" key="3">
    <source>
        <dbReference type="ARBA" id="ARBA00022763"/>
    </source>
</evidence>
<evidence type="ECO:0000313" key="7">
    <source>
        <dbReference type="EMBL" id="ASW44481.1"/>
    </source>
</evidence>
<dbReference type="GO" id="GO:0004519">
    <property type="term" value="F:endonuclease activity"/>
    <property type="evidence" value="ECO:0007669"/>
    <property type="project" value="UniProtKB-KW"/>
</dbReference>
<gene>
    <name evidence="7" type="ORF">BEN51_07340</name>
</gene>
<dbReference type="OrthoDB" id="9782576at2"/>
<reference evidence="7 8" key="1">
    <citation type="submission" date="2016-08" db="EMBL/GenBank/DDBJ databases">
        <title>Complete Genome Sequence Of The Indigo Reducing Clostridium isatidis DSM15098.</title>
        <authorList>
            <person name="Little G.T."/>
            <person name="Minton N.P."/>
        </authorList>
    </citation>
    <scope>NUCLEOTIDE SEQUENCE [LARGE SCALE GENOMIC DNA]</scope>
    <source>
        <strain evidence="7 8">DSM 15098</strain>
    </source>
</reference>
<accession>A0A343JG23</accession>